<dbReference type="AlphaFoldDB" id="B4HG84"/>
<gene>
    <name evidence="1" type="primary">Dsec\GM25383</name>
    <name evidence="1" type="ORF">Dsec_GM25383</name>
</gene>
<organism evidence="2">
    <name type="scientific">Drosophila sechellia</name>
    <name type="common">Fruit fly</name>
    <dbReference type="NCBI Taxonomy" id="7238"/>
    <lineage>
        <taxon>Eukaryota</taxon>
        <taxon>Metazoa</taxon>
        <taxon>Ecdysozoa</taxon>
        <taxon>Arthropoda</taxon>
        <taxon>Hexapoda</taxon>
        <taxon>Insecta</taxon>
        <taxon>Pterygota</taxon>
        <taxon>Neoptera</taxon>
        <taxon>Endopterygota</taxon>
        <taxon>Diptera</taxon>
        <taxon>Brachycera</taxon>
        <taxon>Muscomorpha</taxon>
        <taxon>Ephydroidea</taxon>
        <taxon>Drosophilidae</taxon>
        <taxon>Drosophila</taxon>
        <taxon>Sophophora</taxon>
    </lineage>
</organism>
<keyword evidence="2" id="KW-1185">Reference proteome</keyword>
<evidence type="ECO:0000313" key="2">
    <source>
        <dbReference type="Proteomes" id="UP000001292"/>
    </source>
</evidence>
<sequence>MVAAAPAQGSPTWLHHHHHHHHRYSNGVWIMAAPEMTVNSCRTGYPVPPAGPRSFGVVLNVENPIMTRMMNACHSHIPISSGFRIQVALAVKSAHRPSEM</sequence>
<reference evidence="1 2" key="1">
    <citation type="journal article" date="2007" name="Nature">
        <title>Evolution of genes and genomes on the Drosophila phylogeny.</title>
        <authorList>
            <consortium name="Drosophila 12 Genomes Consortium"/>
            <person name="Clark A.G."/>
            <person name="Eisen M.B."/>
            <person name="Smith D.R."/>
            <person name="Bergman C.M."/>
            <person name="Oliver B."/>
            <person name="Markow T.A."/>
            <person name="Kaufman T.C."/>
            <person name="Kellis M."/>
            <person name="Gelbart W."/>
            <person name="Iyer V.N."/>
            <person name="Pollard D.A."/>
            <person name="Sackton T.B."/>
            <person name="Larracuente A.M."/>
            <person name="Singh N.D."/>
            <person name="Abad J.P."/>
            <person name="Abt D.N."/>
            <person name="Adryan B."/>
            <person name="Aguade M."/>
            <person name="Akashi H."/>
            <person name="Anderson W.W."/>
            <person name="Aquadro C.F."/>
            <person name="Ardell D.H."/>
            <person name="Arguello R."/>
            <person name="Artieri C.G."/>
            <person name="Barbash D.A."/>
            <person name="Barker D."/>
            <person name="Barsanti P."/>
            <person name="Batterham P."/>
            <person name="Batzoglou S."/>
            <person name="Begun D."/>
            <person name="Bhutkar A."/>
            <person name="Blanco E."/>
            <person name="Bosak S.A."/>
            <person name="Bradley R.K."/>
            <person name="Brand A.D."/>
            <person name="Brent M.R."/>
            <person name="Brooks A.N."/>
            <person name="Brown R.H."/>
            <person name="Butlin R.K."/>
            <person name="Caggese C."/>
            <person name="Calvi B.R."/>
            <person name="Bernardo de Carvalho A."/>
            <person name="Caspi A."/>
            <person name="Castrezana S."/>
            <person name="Celniker S.E."/>
            <person name="Chang J.L."/>
            <person name="Chapple C."/>
            <person name="Chatterji S."/>
            <person name="Chinwalla A."/>
            <person name="Civetta A."/>
            <person name="Clifton S.W."/>
            <person name="Comeron J.M."/>
            <person name="Costello J.C."/>
            <person name="Coyne J.A."/>
            <person name="Daub J."/>
            <person name="David R.G."/>
            <person name="Delcher A.L."/>
            <person name="Delehaunty K."/>
            <person name="Do C.B."/>
            <person name="Ebling H."/>
            <person name="Edwards K."/>
            <person name="Eickbush T."/>
            <person name="Evans J.D."/>
            <person name="Filipski A."/>
            <person name="Findeiss S."/>
            <person name="Freyhult E."/>
            <person name="Fulton L."/>
            <person name="Fulton R."/>
            <person name="Garcia A.C."/>
            <person name="Gardiner A."/>
            <person name="Garfield D.A."/>
            <person name="Garvin B.E."/>
            <person name="Gibson G."/>
            <person name="Gilbert D."/>
            <person name="Gnerre S."/>
            <person name="Godfrey J."/>
            <person name="Good R."/>
            <person name="Gotea V."/>
            <person name="Gravely B."/>
            <person name="Greenberg A.J."/>
            <person name="Griffiths-Jones S."/>
            <person name="Gross S."/>
            <person name="Guigo R."/>
            <person name="Gustafson E.A."/>
            <person name="Haerty W."/>
            <person name="Hahn M.W."/>
            <person name="Halligan D.L."/>
            <person name="Halpern A.L."/>
            <person name="Halter G.M."/>
            <person name="Han M.V."/>
            <person name="Heger A."/>
            <person name="Hillier L."/>
            <person name="Hinrichs A.S."/>
            <person name="Holmes I."/>
            <person name="Hoskins R.A."/>
            <person name="Hubisz M.J."/>
            <person name="Hultmark D."/>
            <person name="Huntley M.A."/>
            <person name="Jaffe D.B."/>
            <person name="Jagadeeshan S."/>
            <person name="Jeck W.R."/>
            <person name="Johnson J."/>
            <person name="Jones C.D."/>
            <person name="Jordan W.C."/>
            <person name="Karpen G.H."/>
            <person name="Kataoka E."/>
            <person name="Keightley P.D."/>
            <person name="Kheradpour P."/>
            <person name="Kirkness E.F."/>
            <person name="Koerich L.B."/>
            <person name="Kristiansen K."/>
            <person name="Kudrna D."/>
            <person name="Kulathinal R.J."/>
            <person name="Kumar S."/>
            <person name="Kwok R."/>
            <person name="Lander E."/>
            <person name="Langley C.H."/>
            <person name="Lapoint R."/>
            <person name="Lazzaro B.P."/>
            <person name="Lee S.J."/>
            <person name="Levesque L."/>
            <person name="Li R."/>
            <person name="Lin C.F."/>
            <person name="Lin M.F."/>
            <person name="Lindblad-Toh K."/>
            <person name="Llopart A."/>
            <person name="Long M."/>
            <person name="Low L."/>
            <person name="Lozovsky E."/>
            <person name="Lu J."/>
            <person name="Luo M."/>
            <person name="Machado C.A."/>
            <person name="Makalowski W."/>
            <person name="Marzo M."/>
            <person name="Matsuda M."/>
            <person name="Matzkin L."/>
            <person name="McAllister B."/>
            <person name="McBride C.S."/>
            <person name="McKernan B."/>
            <person name="McKernan K."/>
            <person name="Mendez-Lago M."/>
            <person name="Minx P."/>
            <person name="Mollenhauer M.U."/>
            <person name="Montooth K."/>
            <person name="Mount S.M."/>
            <person name="Mu X."/>
            <person name="Myers E."/>
            <person name="Negre B."/>
            <person name="Newfeld S."/>
            <person name="Nielsen R."/>
            <person name="Noor M.A."/>
            <person name="O'Grady P."/>
            <person name="Pachter L."/>
            <person name="Papaceit M."/>
            <person name="Parisi M.J."/>
            <person name="Parisi M."/>
            <person name="Parts L."/>
            <person name="Pedersen J.S."/>
            <person name="Pesole G."/>
            <person name="Phillippy A.M."/>
            <person name="Ponting C.P."/>
            <person name="Pop M."/>
            <person name="Porcelli D."/>
            <person name="Powell J.R."/>
            <person name="Prohaska S."/>
            <person name="Pruitt K."/>
            <person name="Puig M."/>
            <person name="Quesneville H."/>
            <person name="Ram K.R."/>
            <person name="Rand D."/>
            <person name="Rasmussen M.D."/>
            <person name="Reed L.K."/>
            <person name="Reenan R."/>
            <person name="Reily A."/>
            <person name="Remington K.A."/>
            <person name="Rieger T.T."/>
            <person name="Ritchie M.G."/>
            <person name="Robin C."/>
            <person name="Rogers Y.H."/>
            <person name="Rohde C."/>
            <person name="Rozas J."/>
            <person name="Rubenfield M.J."/>
            <person name="Ruiz A."/>
            <person name="Russo S."/>
            <person name="Salzberg S.L."/>
            <person name="Sanchez-Gracia A."/>
            <person name="Saranga D.J."/>
            <person name="Sato H."/>
            <person name="Schaeffer S.W."/>
            <person name="Schatz M.C."/>
            <person name="Schlenke T."/>
            <person name="Schwartz R."/>
            <person name="Segarra C."/>
            <person name="Singh R.S."/>
            <person name="Sirot L."/>
            <person name="Sirota M."/>
            <person name="Sisneros N.B."/>
            <person name="Smith C.D."/>
            <person name="Smith T.F."/>
            <person name="Spieth J."/>
            <person name="Stage D.E."/>
            <person name="Stark A."/>
            <person name="Stephan W."/>
            <person name="Strausberg R.L."/>
            <person name="Strempel S."/>
            <person name="Sturgill D."/>
            <person name="Sutton G."/>
            <person name="Sutton G.G."/>
            <person name="Tao W."/>
            <person name="Teichmann S."/>
            <person name="Tobari Y.N."/>
            <person name="Tomimura Y."/>
            <person name="Tsolas J.M."/>
            <person name="Valente V.L."/>
            <person name="Venter E."/>
            <person name="Venter J.C."/>
            <person name="Vicario S."/>
            <person name="Vieira F.G."/>
            <person name="Vilella A.J."/>
            <person name="Villasante A."/>
            <person name="Walenz B."/>
            <person name="Wang J."/>
            <person name="Wasserman M."/>
            <person name="Watts T."/>
            <person name="Wilson D."/>
            <person name="Wilson R.K."/>
            <person name="Wing R.A."/>
            <person name="Wolfner M.F."/>
            <person name="Wong A."/>
            <person name="Wong G.K."/>
            <person name="Wu C.I."/>
            <person name="Wu G."/>
            <person name="Yamamoto D."/>
            <person name="Yang H.P."/>
            <person name="Yang S.P."/>
            <person name="Yorke J.A."/>
            <person name="Yoshida K."/>
            <person name="Zdobnov E."/>
            <person name="Zhang P."/>
            <person name="Zhang Y."/>
            <person name="Zimin A.V."/>
            <person name="Baldwin J."/>
            <person name="Abdouelleil A."/>
            <person name="Abdulkadir J."/>
            <person name="Abebe A."/>
            <person name="Abera B."/>
            <person name="Abreu J."/>
            <person name="Acer S.C."/>
            <person name="Aftuck L."/>
            <person name="Alexander A."/>
            <person name="An P."/>
            <person name="Anderson E."/>
            <person name="Anderson S."/>
            <person name="Arachi H."/>
            <person name="Azer M."/>
            <person name="Bachantsang P."/>
            <person name="Barry A."/>
            <person name="Bayul T."/>
            <person name="Berlin A."/>
            <person name="Bessette D."/>
            <person name="Bloom T."/>
            <person name="Blye J."/>
            <person name="Boguslavskiy L."/>
            <person name="Bonnet C."/>
            <person name="Boukhgalter B."/>
            <person name="Bourzgui I."/>
            <person name="Brown A."/>
            <person name="Cahill P."/>
            <person name="Channer S."/>
            <person name="Cheshatsang Y."/>
            <person name="Chuda L."/>
            <person name="Citroen M."/>
            <person name="Collymore A."/>
            <person name="Cooke P."/>
            <person name="Costello M."/>
            <person name="D'Aco K."/>
            <person name="Daza R."/>
            <person name="De Haan G."/>
            <person name="DeGray S."/>
            <person name="DeMaso C."/>
            <person name="Dhargay N."/>
            <person name="Dooley K."/>
            <person name="Dooley E."/>
            <person name="Doricent M."/>
            <person name="Dorje P."/>
            <person name="Dorjee K."/>
            <person name="Dupes A."/>
            <person name="Elong R."/>
            <person name="Falk J."/>
            <person name="Farina A."/>
            <person name="Faro S."/>
            <person name="Ferguson D."/>
            <person name="Fisher S."/>
            <person name="Foley C.D."/>
            <person name="Franke A."/>
            <person name="Friedrich D."/>
            <person name="Gadbois L."/>
            <person name="Gearin G."/>
            <person name="Gearin C.R."/>
            <person name="Giannoukos G."/>
            <person name="Goode T."/>
            <person name="Graham J."/>
            <person name="Grandbois E."/>
            <person name="Grewal S."/>
            <person name="Gyaltsen K."/>
            <person name="Hafez N."/>
            <person name="Hagos B."/>
            <person name="Hall J."/>
            <person name="Henson C."/>
            <person name="Hollinger A."/>
            <person name="Honan T."/>
            <person name="Huard M.D."/>
            <person name="Hughes L."/>
            <person name="Hurhula B."/>
            <person name="Husby M.E."/>
            <person name="Kamat A."/>
            <person name="Kanga B."/>
            <person name="Kashin S."/>
            <person name="Khazanovich D."/>
            <person name="Kisner P."/>
            <person name="Lance K."/>
            <person name="Lara M."/>
            <person name="Lee W."/>
            <person name="Lennon N."/>
            <person name="Letendre F."/>
            <person name="LeVine R."/>
            <person name="Lipovsky A."/>
            <person name="Liu X."/>
            <person name="Liu J."/>
            <person name="Liu S."/>
            <person name="Lokyitsang T."/>
            <person name="Lokyitsang Y."/>
            <person name="Lubonja R."/>
            <person name="Lui A."/>
            <person name="MacDonald P."/>
            <person name="Magnisalis V."/>
            <person name="Maru K."/>
            <person name="Matthews C."/>
            <person name="McCusker W."/>
            <person name="McDonough S."/>
            <person name="Mehta T."/>
            <person name="Meldrim J."/>
            <person name="Meneus L."/>
            <person name="Mihai O."/>
            <person name="Mihalev A."/>
            <person name="Mihova T."/>
            <person name="Mittelman R."/>
            <person name="Mlenga V."/>
            <person name="Montmayeur A."/>
            <person name="Mulrain L."/>
            <person name="Navidi A."/>
            <person name="Naylor J."/>
            <person name="Negash T."/>
            <person name="Nguyen T."/>
            <person name="Nguyen N."/>
            <person name="Nicol R."/>
            <person name="Norbu C."/>
            <person name="Norbu N."/>
            <person name="Novod N."/>
            <person name="O'Neill B."/>
            <person name="Osman S."/>
            <person name="Markiewicz E."/>
            <person name="Oyono O.L."/>
            <person name="Patti C."/>
            <person name="Phunkhang P."/>
            <person name="Pierre F."/>
            <person name="Priest M."/>
            <person name="Raghuraman S."/>
            <person name="Rege F."/>
            <person name="Reyes R."/>
            <person name="Rise C."/>
            <person name="Rogov P."/>
            <person name="Ross K."/>
            <person name="Ryan E."/>
            <person name="Settipalli S."/>
            <person name="Shea T."/>
            <person name="Sherpa N."/>
            <person name="Shi L."/>
            <person name="Shih D."/>
            <person name="Sparrow T."/>
            <person name="Spaulding J."/>
            <person name="Stalker J."/>
            <person name="Stange-Thomann N."/>
            <person name="Stavropoulos S."/>
            <person name="Stone C."/>
            <person name="Strader C."/>
            <person name="Tesfaye S."/>
            <person name="Thomson T."/>
            <person name="Thoulutsang Y."/>
            <person name="Thoulutsang D."/>
            <person name="Topham K."/>
            <person name="Topping I."/>
            <person name="Tsamla T."/>
            <person name="Vassiliev H."/>
            <person name="Vo A."/>
            <person name="Wangchuk T."/>
            <person name="Wangdi T."/>
            <person name="Weiand M."/>
            <person name="Wilkinson J."/>
            <person name="Wilson A."/>
            <person name="Yadav S."/>
            <person name="Young G."/>
            <person name="Yu Q."/>
            <person name="Zembek L."/>
            <person name="Zhong D."/>
            <person name="Zimmer A."/>
            <person name="Zwirko Z."/>
            <person name="Jaffe D.B."/>
            <person name="Alvarez P."/>
            <person name="Brockman W."/>
            <person name="Butler J."/>
            <person name="Chin C."/>
            <person name="Gnerre S."/>
            <person name="Grabherr M."/>
            <person name="Kleber M."/>
            <person name="Mauceli E."/>
            <person name="MacCallum I."/>
        </authorList>
    </citation>
    <scope>NUCLEOTIDE SEQUENCE [LARGE SCALE GENOMIC DNA]</scope>
    <source>
        <strain evidence="2">Rob3c / Tucson 14021-0248.25</strain>
    </source>
</reference>
<name>B4HG84_DROSE</name>
<protein>
    <submittedName>
        <fullName evidence="1">GM25383</fullName>
    </submittedName>
</protein>
<dbReference type="HOGENOM" id="CLU_2308928_0_0_1"/>
<dbReference type="EMBL" id="CH480815">
    <property type="protein sequence ID" value="EDW41330.1"/>
    <property type="molecule type" value="Genomic_DNA"/>
</dbReference>
<accession>B4HG84</accession>
<evidence type="ECO:0000313" key="1">
    <source>
        <dbReference type="EMBL" id="EDW41330.1"/>
    </source>
</evidence>
<dbReference type="Proteomes" id="UP000001292">
    <property type="component" value="Unassembled WGS sequence"/>
</dbReference>
<proteinExistence type="predicted"/>